<dbReference type="NCBIfam" id="TIGR01266">
    <property type="entry name" value="fum_ac_acetase"/>
    <property type="match status" value="1"/>
</dbReference>
<comment type="caution">
    <text evidence="13">The sequence shown here is derived from an EMBL/GenBank/DDBJ whole genome shotgun (WGS) entry which is preliminary data.</text>
</comment>
<dbReference type="EMBL" id="BAAAEW010000003">
    <property type="protein sequence ID" value="GAA0741468.1"/>
    <property type="molecule type" value="Genomic_DNA"/>
</dbReference>
<dbReference type="PANTHER" id="PTHR43069:SF2">
    <property type="entry name" value="FUMARYLACETOACETASE"/>
    <property type="match status" value="1"/>
</dbReference>
<dbReference type="PANTHER" id="PTHR43069">
    <property type="entry name" value="FUMARYLACETOACETASE"/>
    <property type="match status" value="1"/>
</dbReference>
<organism evidence="13 14">
    <name type="scientific">Ideonella azotifigens</name>
    <dbReference type="NCBI Taxonomy" id="513160"/>
    <lineage>
        <taxon>Bacteria</taxon>
        <taxon>Pseudomonadati</taxon>
        <taxon>Pseudomonadota</taxon>
        <taxon>Betaproteobacteria</taxon>
        <taxon>Burkholderiales</taxon>
        <taxon>Sphaerotilaceae</taxon>
        <taxon>Ideonella</taxon>
    </lineage>
</organism>
<evidence type="ECO:0000256" key="5">
    <source>
        <dbReference type="ARBA" id="ARBA00022723"/>
    </source>
</evidence>
<name>A0ABP3UW41_9BURK</name>
<dbReference type="EC" id="3.7.1.2" evidence="4"/>
<evidence type="ECO:0000313" key="14">
    <source>
        <dbReference type="Proteomes" id="UP001500279"/>
    </source>
</evidence>
<dbReference type="InterPro" id="IPR011234">
    <property type="entry name" value="Fumarylacetoacetase-like_C"/>
</dbReference>
<evidence type="ECO:0000259" key="11">
    <source>
        <dbReference type="Pfam" id="PF01557"/>
    </source>
</evidence>
<dbReference type="InterPro" id="IPR036663">
    <property type="entry name" value="Fumarylacetoacetase_C_sf"/>
</dbReference>
<evidence type="ECO:0000256" key="4">
    <source>
        <dbReference type="ARBA" id="ARBA00012094"/>
    </source>
</evidence>
<keyword evidence="14" id="KW-1185">Reference proteome</keyword>
<evidence type="ECO:0000256" key="2">
    <source>
        <dbReference type="ARBA" id="ARBA00001946"/>
    </source>
</evidence>
<keyword evidence="6" id="KW-0378">Hydrolase</keyword>
<dbReference type="Pfam" id="PF09298">
    <property type="entry name" value="FAA_hydrolase_N"/>
    <property type="match status" value="1"/>
</dbReference>
<accession>A0ABP3UW41</accession>
<dbReference type="Pfam" id="PF01557">
    <property type="entry name" value="FAA_hydrolase"/>
    <property type="match status" value="1"/>
</dbReference>
<dbReference type="InterPro" id="IPR005959">
    <property type="entry name" value="Fumarylacetoacetase"/>
</dbReference>
<protein>
    <recommendedName>
        <fullName evidence="4">fumarylacetoacetase</fullName>
        <ecNumber evidence="4">3.7.1.2</ecNumber>
    </recommendedName>
</protein>
<dbReference type="SUPFAM" id="SSF56529">
    <property type="entry name" value="FAH"/>
    <property type="match status" value="1"/>
</dbReference>
<dbReference type="Gene3D" id="2.30.30.230">
    <property type="entry name" value="Fumarylacetoacetase, N-terminal domain"/>
    <property type="match status" value="1"/>
</dbReference>
<comment type="cofactor">
    <cofactor evidence="1">
        <name>Ca(2+)</name>
        <dbReference type="ChEBI" id="CHEBI:29108"/>
    </cofactor>
</comment>
<keyword evidence="8" id="KW-0460">Magnesium</keyword>
<evidence type="ECO:0000256" key="1">
    <source>
        <dbReference type="ARBA" id="ARBA00001913"/>
    </source>
</evidence>
<keyword evidence="5" id="KW-0479">Metal-binding</keyword>
<dbReference type="InterPro" id="IPR036462">
    <property type="entry name" value="Fumarylacetoacetase_N_sf"/>
</dbReference>
<dbReference type="SUPFAM" id="SSF63433">
    <property type="entry name" value="Fumarylacetoacetate hydrolase, FAH, N-terminal domain"/>
    <property type="match status" value="1"/>
</dbReference>
<dbReference type="Proteomes" id="UP001500279">
    <property type="component" value="Unassembled WGS sequence"/>
</dbReference>
<comment type="pathway">
    <text evidence="3">Amino-acid degradation; L-phenylalanine degradation; acetoacetate and fumarate from L-phenylalanine: step 6/6.</text>
</comment>
<evidence type="ECO:0000313" key="13">
    <source>
        <dbReference type="EMBL" id="GAA0741468.1"/>
    </source>
</evidence>
<evidence type="ECO:0000259" key="12">
    <source>
        <dbReference type="Pfam" id="PF09298"/>
    </source>
</evidence>
<evidence type="ECO:0000256" key="9">
    <source>
        <dbReference type="ARBA" id="ARBA00022878"/>
    </source>
</evidence>
<feature type="domain" description="Fumarylacetoacetase N-terminal" evidence="12">
    <location>
        <begin position="28"/>
        <end position="129"/>
    </location>
</feature>
<keyword evidence="10" id="KW-0585">Phenylalanine catabolism</keyword>
<evidence type="ECO:0000256" key="10">
    <source>
        <dbReference type="ARBA" id="ARBA00023232"/>
    </source>
</evidence>
<evidence type="ECO:0000256" key="3">
    <source>
        <dbReference type="ARBA" id="ARBA00004782"/>
    </source>
</evidence>
<evidence type="ECO:0000256" key="8">
    <source>
        <dbReference type="ARBA" id="ARBA00022842"/>
    </source>
</evidence>
<comment type="cofactor">
    <cofactor evidence="2">
        <name>Mg(2+)</name>
        <dbReference type="ChEBI" id="CHEBI:18420"/>
    </cofactor>
</comment>
<proteinExistence type="predicted"/>
<evidence type="ECO:0000256" key="7">
    <source>
        <dbReference type="ARBA" id="ARBA00022837"/>
    </source>
</evidence>
<dbReference type="Gene3D" id="3.90.850.10">
    <property type="entry name" value="Fumarylacetoacetase-like, C-terminal domain"/>
    <property type="match status" value="1"/>
</dbReference>
<dbReference type="InterPro" id="IPR015377">
    <property type="entry name" value="Fumarylacetoacetase_N"/>
</dbReference>
<keyword evidence="9" id="KW-0828">Tyrosine catabolism</keyword>
<dbReference type="RefSeq" id="WP_231011646.1">
    <property type="nucleotide sequence ID" value="NZ_BAAAEW010000003.1"/>
</dbReference>
<reference evidence="14" key="1">
    <citation type="journal article" date="2019" name="Int. J. Syst. Evol. Microbiol.">
        <title>The Global Catalogue of Microorganisms (GCM) 10K type strain sequencing project: providing services to taxonomists for standard genome sequencing and annotation.</title>
        <authorList>
            <consortium name="The Broad Institute Genomics Platform"/>
            <consortium name="The Broad Institute Genome Sequencing Center for Infectious Disease"/>
            <person name="Wu L."/>
            <person name="Ma J."/>
        </authorList>
    </citation>
    <scope>NUCLEOTIDE SEQUENCE [LARGE SCALE GENOMIC DNA]</scope>
    <source>
        <strain evidence="14">JCM 15503</strain>
    </source>
</reference>
<feature type="domain" description="Fumarylacetoacetase-like C-terminal" evidence="11">
    <location>
        <begin position="142"/>
        <end position="429"/>
    </location>
</feature>
<evidence type="ECO:0000256" key="6">
    <source>
        <dbReference type="ARBA" id="ARBA00022801"/>
    </source>
</evidence>
<sequence length="435" mass="46185">MTLNATHDARLRSWVDAANLPGTDFPIQNLPHGVFRRAGSAEAFRGGVAIGDQILDMRQALAAEVFPAGLRAAAEAAAQPTLNALMALGPAAWSALRAGLSAVLREGAPEAGRLAGCLVPQAQAEHAVPAAIGDYTDFFTSRAHMLNMGRMFQPTQPALPQFSWLPIGYHGRSSSIEVSGAGLPRPWGQYRRPGQAEPVFAPTCKLDYELELGAYVGPGNERGQPVPLAEAESHLFGVCLLNDWSARDVQGWESLPLGPFLAKNFLTTVSPWIVTLEALAPFRCPLAREAGDPPGGPNLAEGGGASRSGLDLTLEVWLATAASQGQAFRISHSSSRHAHWGLAQMLAHHTENGCNLRPGDLLGTGTQSGPRQGEQGCLMELGHNGQRPVALGNGETRTTLEDGDTVILRAWGVREGFARIGFGDCRGTVLPARER</sequence>
<gene>
    <name evidence="13" type="primary">fahA_1</name>
    <name evidence="13" type="ORF">GCM10009107_04050</name>
</gene>
<keyword evidence="7" id="KW-0106">Calcium</keyword>